<keyword evidence="3" id="KW-0812">Transmembrane</keyword>
<protein>
    <recommendedName>
        <fullName evidence="4">ENPP1-3/EXOG-like endonuclease/phosphodiesterase domain-containing protein</fullName>
    </recommendedName>
</protein>
<dbReference type="PANTHER" id="PTHR10151">
    <property type="entry name" value="ECTONUCLEOTIDE PYROPHOSPHATASE/PHOSPHODIESTERASE"/>
    <property type="match status" value="1"/>
</dbReference>
<dbReference type="GO" id="GO:0016787">
    <property type="term" value="F:hydrolase activity"/>
    <property type="evidence" value="ECO:0007669"/>
    <property type="project" value="UniProtKB-KW"/>
</dbReference>
<name>A0AAN8JP40_PATCE</name>
<dbReference type="SUPFAM" id="SSF54060">
    <property type="entry name" value="His-Me finger endonucleases"/>
    <property type="match status" value="2"/>
</dbReference>
<dbReference type="SUPFAM" id="SSF53649">
    <property type="entry name" value="Alkaline phosphatase-like"/>
    <property type="match status" value="2"/>
</dbReference>
<evidence type="ECO:0000259" key="4">
    <source>
        <dbReference type="SMART" id="SM00477"/>
    </source>
</evidence>
<evidence type="ECO:0000313" key="5">
    <source>
        <dbReference type="EMBL" id="KAK6178835.1"/>
    </source>
</evidence>
<keyword evidence="3" id="KW-0472">Membrane</keyword>
<evidence type="ECO:0000256" key="2">
    <source>
        <dbReference type="ARBA" id="ARBA00023180"/>
    </source>
</evidence>
<accession>A0AAN8JP40</accession>
<organism evidence="5 6">
    <name type="scientific">Patella caerulea</name>
    <name type="common">Rayed Mediterranean limpet</name>
    <dbReference type="NCBI Taxonomy" id="87958"/>
    <lineage>
        <taxon>Eukaryota</taxon>
        <taxon>Metazoa</taxon>
        <taxon>Spiralia</taxon>
        <taxon>Lophotrochozoa</taxon>
        <taxon>Mollusca</taxon>
        <taxon>Gastropoda</taxon>
        <taxon>Patellogastropoda</taxon>
        <taxon>Patelloidea</taxon>
        <taxon>Patellidae</taxon>
        <taxon>Patella</taxon>
    </lineage>
</organism>
<dbReference type="Gene3D" id="3.40.720.10">
    <property type="entry name" value="Alkaline Phosphatase, subunit A"/>
    <property type="match status" value="2"/>
</dbReference>
<reference evidence="5 6" key="1">
    <citation type="submission" date="2024-01" db="EMBL/GenBank/DDBJ databases">
        <title>The genome of the rayed Mediterranean limpet Patella caerulea (Linnaeus, 1758).</title>
        <authorList>
            <person name="Anh-Thu Weber A."/>
            <person name="Halstead-Nussloch G."/>
        </authorList>
    </citation>
    <scope>NUCLEOTIDE SEQUENCE [LARGE SCALE GENOMIC DNA]</scope>
    <source>
        <strain evidence="5">AATW-2023a</strain>
        <tissue evidence="5">Whole specimen</tissue>
    </source>
</reference>
<evidence type="ECO:0000256" key="3">
    <source>
        <dbReference type="SAM" id="Phobius"/>
    </source>
</evidence>
<sequence length="1434" mass="162954">MKERFDLENERQFKHRFSSREVLYGEGGSKTTVRKRELIIVIAVGVVIALALIIGLSVGLRKTENDEAKKTGQTYESKRLRTTTPITIKTTTAYKPTIVVSLGAVDFNSIDSLTNLNNLKKTGVSAKFLRPVYPTKQYPNTHSIVTGLYPESHGMIDDLFYDLKLDLKLYSNPRKTAGFWTEAEPIWNTAMKQGKTTAAYAWPGSNVIIQGMKPNMTSAGSNKKDINLPINTVSKWLKLSEKERPDLVFVYLESQTITRNLVEVDNMIGQFIQMLKDEDVFNTANMIVVSDHGLTKKSCENMVVLNGFLSSDELRKVYVYDGTFGRISNKYRYSSYTKNIPLNPTGISLEEVMSRVECRSKHVRINRKTNLPKRLHYSNNPRIDDIIVDVDEGWWFSRTGSQKACSGNDSGYDNMIDSMSAFFVAHGPTFKEGVEVEGFDNIELVNLISDIMNITPTPNNGTHGRLFDLMKNPPIQESNTHTTTHRICNNGPTCSTDHINDRRPALPSFDSGACVVWFSGSQVHAYSPTSKRFLWTSYYVPTMSVTSIYQDPDNTSCDTNSRGYLSPPSISNNEVLDYLSQIIGEYRVKYGQITVTAGPIYDYNSNGLLDDNENYDMYESTDNLVPTHHFVILSKCKNSQTNNCIDDPDVLSFILPHENNDSNCLLELEFLKRNVARLKDIELLTNFKFYSNLELTKRAWLQTYLPVVLWPSSSTETKRKPGAWVEEPCPSHNTCHSDYKPLIVISVDGFRGDYLLRNMTPVFQRLADCGVKVPYMRSAYPTKTFPNHYTIVTGLYPESHGIVDNSMYDYNIKERFSIGSSSGKDSRWWGGEPIWLTAKRQGKKSATFFWVGSDVKIQGEYPNIYRNFSSGTSFIDRVETAVRWLKDPTNRPDVLTLYFNEPDHAGHQYGPDSEKIDEVLRKMDNVIEVLMDELYQKDLHHCVNIMLLADHGMAPISCDKVNDLSTVFSSTELNQFYVYQGGFGRIAANYVRGPKRTIQELSNPTFTVDELKSRMKCHFNMSVYERSELPKRFHYARNDRIDSLILDNNLEYTLTRKFNRGFCSGGTHGYDNAYRSMGAVFIAHGPYFKVGYESETFENIELYNLMCDIIGVTPAPNNGTAGSLNDLLATPKNLTKSQPASVYKEARRLVGSSRSMCGQCDNNTFNGTDIWIKLDDNLNKKDKLDQTHLPFGAAMTTQSNVNVTILYQDSHITAYNTDIQSIHWISATINSSQISSFNVSIENCVYADNRVDYLYDICYNIPSTKQSKLLDVVNSEEFGPFLSTDSLPLIDSFRLGIWKNLQELVLNWTQIFGSINIVSGPIYDFDLDGIGDSSGELYRRFNGSVPVASHIFLLVTRCNISSSILATCQQLHTIAFILPHTTTYTNNCQKWRDYLIEHEGRVRDIEWLTHLQFFPDIQHSYKLRMYLPHGLWTN</sequence>
<comment type="caution">
    <text evidence="5">The sequence shown here is derived from an EMBL/GenBank/DDBJ whole genome shotgun (WGS) entry which is preliminary data.</text>
</comment>
<dbReference type="CDD" id="cd16018">
    <property type="entry name" value="Enpp"/>
    <property type="match status" value="2"/>
</dbReference>
<dbReference type="InterPro" id="IPR017850">
    <property type="entry name" value="Alkaline_phosphatase_core_sf"/>
</dbReference>
<dbReference type="Pfam" id="PF01663">
    <property type="entry name" value="Phosphodiest"/>
    <property type="match status" value="2"/>
</dbReference>
<dbReference type="EMBL" id="JAZGQO010000008">
    <property type="protein sequence ID" value="KAK6178835.1"/>
    <property type="molecule type" value="Genomic_DNA"/>
</dbReference>
<dbReference type="PANTHER" id="PTHR10151:SF114">
    <property type="entry name" value="ECTONUCLEOTIDE PYROPHOSPHATASE_PHOSPHODIESTERASE C27A7.3"/>
    <property type="match status" value="1"/>
</dbReference>
<dbReference type="Gene3D" id="3.40.570.10">
    <property type="entry name" value="Extracellular Endonuclease, subunit A"/>
    <property type="match status" value="2"/>
</dbReference>
<gene>
    <name evidence="5" type="ORF">SNE40_011330</name>
</gene>
<keyword evidence="2" id="KW-0325">Glycoprotein</keyword>
<dbReference type="SMART" id="SM00477">
    <property type="entry name" value="NUC"/>
    <property type="match status" value="1"/>
</dbReference>
<evidence type="ECO:0000256" key="1">
    <source>
        <dbReference type="ARBA" id="ARBA00022801"/>
    </source>
</evidence>
<dbReference type="Proteomes" id="UP001347796">
    <property type="component" value="Unassembled WGS sequence"/>
</dbReference>
<dbReference type="GO" id="GO:0046872">
    <property type="term" value="F:metal ion binding"/>
    <property type="evidence" value="ECO:0007669"/>
    <property type="project" value="InterPro"/>
</dbReference>
<feature type="transmembrane region" description="Helical" evidence="3">
    <location>
        <begin position="38"/>
        <end position="60"/>
    </location>
</feature>
<dbReference type="InterPro" id="IPR044925">
    <property type="entry name" value="His-Me_finger_sf"/>
</dbReference>
<keyword evidence="1" id="KW-0378">Hydrolase</keyword>
<keyword evidence="6" id="KW-1185">Reference proteome</keyword>
<dbReference type="InterPro" id="IPR020821">
    <property type="entry name" value="ENPP1-3/EXOG-like_nuc-like"/>
</dbReference>
<keyword evidence="3" id="KW-1133">Transmembrane helix</keyword>
<dbReference type="InterPro" id="IPR044929">
    <property type="entry name" value="DNA/RNA_non-sp_Endonuclease_sf"/>
</dbReference>
<dbReference type="Gene3D" id="3.30.1360.180">
    <property type="match status" value="2"/>
</dbReference>
<dbReference type="GO" id="GO:0003676">
    <property type="term" value="F:nucleic acid binding"/>
    <property type="evidence" value="ECO:0007669"/>
    <property type="project" value="InterPro"/>
</dbReference>
<dbReference type="InterPro" id="IPR002591">
    <property type="entry name" value="Phosphodiest/P_Trfase"/>
</dbReference>
<proteinExistence type="predicted"/>
<feature type="domain" description="ENPP1-3/EXOG-like endonuclease/phosphodiesterase" evidence="4">
    <location>
        <begin position="1208"/>
        <end position="1420"/>
    </location>
</feature>
<evidence type="ECO:0000313" key="6">
    <source>
        <dbReference type="Proteomes" id="UP001347796"/>
    </source>
</evidence>